<feature type="compositionally biased region" description="Low complexity" evidence="1">
    <location>
        <begin position="66"/>
        <end position="75"/>
    </location>
</feature>
<evidence type="ECO:0000256" key="1">
    <source>
        <dbReference type="SAM" id="MobiDB-lite"/>
    </source>
</evidence>
<organism evidence="2 3">
    <name type="scientific">Toxoplasma gondii p89</name>
    <dbReference type="NCBI Taxonomy" id="943119"/>
    <lineage>
        <taxon>Eukaryota</taxon>
        <taxon>Sar</taxon>
        <taxon>Alveolata</taxon>
        <taxon>Apicomplexa</taxon>
        <taxon>Conoidasida</taxon>
        <taxon>Coccidia</taxon>
        <taxon>Eucoccidiorida</taxon>
        <taxon>Eimeriorina</taxon>
        <taxon>Sarcocystidae</taxon>
        <taxon>Toxoplasma</taxon>
    </lineage>
</organism>
<dbReference type="AlphaFoldDB" id="A0A086KMB3"/>
<reference evidence="2 3" key="1">
    <citation type="submission" date="2014-03" db="EMBL/GenBank/DDBJ databases">
        <authorList>
            <person name="Sibley D."/>
            <person name="Venepally P."/>
            <person name="Karamycheva S."/>
            <person name="Hadjithomas M."/>
            <person name="Khan A."/>
            <person name="Brunk B."/>
            <person name="Roos D."/>
            <person name="Caler E."/>
            <person name="Lorenzi H."/>
        </authorList>
    </citation>
    <scope>NUCLEOTIDE SEQUENCE [LARGE SCALE GENOMIC DNA]</scope>
    <source>
        <strain evidence="3">p89</strain>
    </source>
</reference>
<protein>
    <submittedName>
        <fullName evidence="2">Uncharacterized protein</fullName>
    </submittedName>
</protein>
<proteinExistence type="predicted"/>
<evidence type="ECO:0000313" key="3">
    <source>
        <dbReference type="Proteomes" id="UP000028828"/>
    </source>
</evidence>
<name>A0A086KMB3_TOXGO</name>
<feature type="compositionally biased region" description="Basic and acidic residues" evidence="1">
    <location>
        <begin position="76"/>
        <end position="94"/>
    </location>
</feature>
<accession>A0A086KMB3</accession>
<gene>
    <name evidence="2" type="ORF">TGP89_202120B</name>
</gene>
<feature type="region of interest" description="Disordered" evidence="1">
    <location>
        <begin position="54"/>
        <end position="94"/>
    </location>
</feature>
<dbReference type="EMBL" id="AEYI02000770">
    <property type="protein sequence ID" value="KFG45531.1"/>
    <property type="molecule type" value="Genomic_DNA"/>
</dbReference>
<dbReference type="Proteomes" id="UP000028828">
    <property type="component" value="Unassembled WGS sequence"/>
</dbReference>
<sequence>MFFSFLRLSLSRLFSSRLLPLSMFQNPKETYMLKAPKETFDEIAEIVHRGTYASRVKPASPKPRQEAAPAKPVAVKKAEPIKADTPAEPKKEEKEDELFIVRDGYLMLMEHANDPEPLLKLFHSDCITTPDDANKEFVIRHMPGTPDEESYVFGFLTDEIYQG</sequence>
<comment type="caution">
    <text evidence="2">The sequence shown here is derived from an EMBL/GenBank/DDBJ whole genome shotgun (WGS) entry which is preliminary data.</text>
</comment>
<dbReference type="VEuPathDB" id="ToxoDB:TGP89_202120B"/>
<evidence type="ECO:0000313" key="2">
    <source>
        <dbReference type="EMBL" id="KFG45531.1"/>
    </source>
</evidence>